<feature type="domain" description="Carboxymuconolactone decarboxylase-like" evidence="2">
    <location>
        <begin position="298"/>
        <end position="378"/>
    </location>
</feature>
<dbReference type="NCBIfam" id="TIGR02427">
    <property type="entry name" value="protocat_pcaD"/>
    <property type="match status" value="1"/>
</dbReference>
<evidence type="ECO:0000313" key="3">
    <source>
        <dbReference type="EMBL" id="ALL53624.1"/>
    </source>
</evidence>
<dbReference type="GO" id="GO:0042952">
    <property type="term" value="P:beta-ketoadipate pathway"/>
    <property type="evidence" value="ECO:0007669"/>
    <property type="project" value="InterPro"/>
</dbReference>
<reference evidence="3" key="1">
    <citation type="submission" date="2015-01" db="EMBL/GenBank/DDBJ databases">
        <title>Ommochrome synthesis by a marine sediment metagenomic clone in Escherichia coli is catalyzed by a bacterial hemerythrin.</title>
        <authorList>
            <person name="Strand T.A."/>
            <person name="Panzella L."/>
            <person name="Ertesvaag H."/>
            <person name="D'Errico G."/>
            <person name="D'Ischia M."/>
            <person name="Drabloes F."/>
            <person name="Valla S."/>
        </authorList>
    </citation>
    <scope>NUCLEOTIDE SEQUENCE</scope>
</reference>
<dbReference type="InterPro" id="IPR052512">
    <property type="entry name" value="4CMD/NDH-1_regulator"/>
</dbReference>
<accession>A0A1B0THB8</accession>
<dbReference type="Gene3D" id="3.40.50.1820">
    <property type="entry name" value="alpha/beta hydrolase"/>
    <property type="match status" value="1"/>
</dbReference>
<dbReference type="InterPro" id="IPR026968">
    <property type="entry name" value="PcaD/CatD"/>
</dbReference>
<dbReference type="GO" id="GO:0047570">
    <property type="term" value="F:3-oxoadipate enol-lactonase activity"/>
    <property type="evidence" value="ECO:0007669"/>
    <property type="project" value="InterPro"/>
</dbReference>
<proteinExistence type="predicted"/>
<protein>
    <submittedName>
        <fullName evidence="3">Hydrolase</fullName>
    </submittedName>
</protein>
<keyword evidence="3" id="KW-0378">Hydrolase</keyword>
<dbReference type="InterPro" id="IPR029032">
    <property type="entry name" value="AhpD-like"/>
</dbReference>
<dbReference type="Pfam" id="PF02627">
    <property type="entry name" value="CMD"/>
    <property type="match status" value="1"/>
</dbReference>
<organism evidence="3">
    <name type="scientific">uncultured bacterium fosmid I5J7</name>
    <dbReference type="NCBI Taxonomy" id="1701911"/>
    <lineage>
        <taxon>Bacteria</taxon>
        <taxon>environmental samples</taxon>
    </lineage>
</organism>
<dbReference type="Gene3D" id="1.20.1290.10">
    <property type="entry name" value="AhpD-like"/>
    <property type="match status" value="1"/>
</dbReference>
<dbReference type="GO" id="GO:0051920">
    <property type="term" value="F:peroxiredoxin activity"/>
    <property type="evidence" value="ECO:0007669"/>
    <property type="project" value="InterPro"/>
</dbReference>
<dbReference type="SUPFAM" id="SSF53474">
    <property type="entry name" value="alpha/beta-Hydrolases"/>
    <property type="match status" value="1"/>
</dbReference>
<evidence type="ECO:0000259" key="2">
    <source>
        <dbReference type="Pfam" id="PF02627"/>
    </source>
</evidence>
<sequence length="387" mass="42948">MPFVTQSDDCRIFYRTEGPVDAPAIMFSNSLGCDHLMWQAQTDALKHRFRIVRYDQRGHGASDVPDGMYPLERLGADVIGIADHLGLDGFHFCGLSMGGLTGQWLAIHEGNRLATLTLAETSPHFRPPEMWDQRMEMIRQGGMTAISDMVLGRFFTESFHESDPGTVSDFRNVLEQMSPTGYLGCSAMLKQADTFDELKKITTPTLIISGRHDQSTPPERGEMMAAEIKGAVHVVLDAAHISSAERPDDFTRTLAGFLGTDTLPSDHRFTSGMKRRRAALGDEYVDASIRNRTEFNAEFQDMITRGAWGEIWTRPGLDETTRRMLVLAICASLSRWEEFDLHLAAALRAGVTQDTIREVLMQTAIYAGVPAANTAFARAGKQLKSQA</sequence>
<evidence type="ECO:0000259" key="1">
    <source>
        <dbReference type="Pfam" id="PF00561"/>
    </source>
</evidence>
<dbReference type="EMBL" id="KP401859">
    <property type="protein sequence ID" value="ALL53624.1"/>
    <property type="molecule type" value="Genomic_DNA"/>
</dbReference>
<dbReference type="AlphaFoldDB" id="A0A1B0THB8"/>
<dbReference type="PRINTS" id="PR00111">
    <property type="entry name" value="ABHYDROLASE"/>
</dbReference>
<dbReference type="InterPro" id="IPR029058">
    <property type="entry name" value="AB_hydrolase_fold"/>
</dbReference>
<dbReference type="PANTHER" id="PTHR33570:SF2">
    <property type="entry name" value="CARBOXYMUCONOLACTONE DECARBOXYLASE-LIKE DOMAIN-CONTAINING PROTEIN"/>
    <property type="match status" value="1"/>
</dbReference>
<dbReference type="PANTHER" id="PTHR33570">
    <property type="entry name" value="4-CARBOXYMUCONOLACTONE DECARBOXYLASE FAMILY PROTEIN"/>
    <property type="match status" value="1"/>
</dbReference>
<dbReference type="Pfam" id="PF00561">
    <property type="entry name" value="Abhydrolase_1"/>
    <property type="match status" value="1"/>
</dbReference>
<dbReference type="InterPro" id="IPR000073">
    <property type="entry name" value="AB_hydrolase_1"/>
</dbReference>
<dbReference type="SUPFAM" id="SSF69118">
    <property type="entry name" value="AhpD-like"/>
    <property type="match status" value="1"/>
</dbReference>
<name>A0A1B0THB8_9BACT</name>
<feature type="domain" description="AB hydrolase-1" evidence="1">
    <location>
        <begin position="29"/>
        <end position="246"/>
    </location>
</feature>
<dbReference type="InterPro" id="IPR003779">
    <property type="entry name" value="CMD-like"/>
</dbReference>